<evidence type="ECO:0000313" key="1">
    <source>
        <dbReference type="EMBL" id="KAB7783488.1"/>
    </source>
</evidence>
<comment type="caution">
    <text evidence="1">The sequence shown here is derived from an EMBL/GenBank/DDBJ whole genome shotgun (WGS) entry which is preliminary data.</text>
</comment>
<organism evidence="1 2">
    <name type="scientific">Methylorubrum populi</name>
    <dbReference type="NCBI Taxonomy" id="223967"/>
    <lineage>
        <taxon>Bacteria</taxon>
        <taxon>Pseudomonadati</taxon>
        <taxon>Pseudomonadota</taxon>
        <taxon>Alphaproteobacteria</taxon>
        <taxon>Hyphomicrobiales</taxon>
        <taxon>Methylobacteriaceae</taxon>
        <taxon>Methylorubrum</taxon>
    </lineage>
</organism>
<accession>A0A833J2J2</accession>
<dbReference type="RefSeq" id="WP_152278160.1">
    <property type="nucleotide sequence ID" value="NZ_WEKV01000016.1"/>
</dbReference>
<dbReference type="AlphaFoldDB" id="A0A833J2J2"/>
<reference evidence="1 2" key="1">
    <citation type="submission" date="2019-10" db="EMBL/GenBank/DDBJ databases">
        <title>Draft Genome Sequence of the Caffeine Degrading Methylotroph Methylorubrum populi PINKEL.</title>
        <authorList>
            <person name="Dawson S.C."/>
            <person name="Zhang X."/>
            <person name="Wright M.E."/>
            <person name="Sharma G."/>
            <person name="Langner J.T."/>
            <person name="Ditty J.L."/>
            <person name="Subuyuj G.A."/>
        </authorList>
    </citation>
    <scope>NUCLEOTIDE SEQUENCE [LARGE SCALE GENOMIC DNA]</scope>
    <source>
        <strain evidence="1 2">Pinkel</strain>
    </source>
</reference>
<name>A0A833J2J2_9HYPH</name>
<gene>
    <name evidence="1" type="ORF">F8B43_4050</name>
</gene>
<protein>
    <submittedName>
        <fullName evidence="1">Uncharacterized protein</fullName>
    </submittedName>
</protein>
<dbReference type="EMBL" id="WEKV01000016">
    <property type="protein sequence ID" value="KAB7783488.1"/>
    <property type="molecule type" value="Genomic_DNA"/>
</dbReference>
<proteinExistence type="predicted"/>
<dbReference type="Proteomes" id="UP000469949">
    <property type="component" value="Unassembled WGS sequence"/>
</dbReference>
<sequence length="71" mass="7946">MRVPHFGHMLHPLNPDGPFKGYPGHTDVAVSAGMTPGEVRDREIRKLTALQRATERRLKQLRALPDHPLAS</sequence>
<evidence type="ECO:0000313" key="2">
    <source>
        <dbReference type="Proteomes" id="UP000469949"/>
    </source>
</evidence>